<keyword evidence="2" id="KW-1185">Reference proteome</keyword>
<organism evidence="1 2">
    <name type="scientific">Paramuricea clavata</name>
    <name type="common">Red gorgonian</name>
    <name type="synonym">Violescent sea-whip</name>
    <dbReference type="NCBI Taxonomy" id="317549"/>
    <lineage>
        <taxon>Eukaryota</taxon>
        <taxon>Metazoa</taxon>
        <taxon>Cnidaria</taxon>
        <taxon>Anthozoa</taxon>
        <taxon>Octocorallia</taxon>
        <taxon>Malacalcyonacea</taxon>
        <taxon>Plexauridae</taxon>
        <taxon>Paramuricea</taxon>
    </lineage>
</organism>
<comment type="caution">
    <text evidence="1">The sequence shown here is derived from an EMBL/GenBank/DDBJ whole genome shotgun (WGS) entry which is preliminary data.</text>
</comment>
<protein>
    <submittedName>
        <fullName evidence="1">Uncharacterized protein</fullName>
    </submittedName>
</protein>
<name>A0A6S7LVU9_PARCT</name>
<gene>
    <name evidence="1" type="ORF">PACLA_8A028863</name>
</gene>
<sequence>KLGMLTFNHLKPTLPVTWDGLGARRDKGHVRAWNDLVTRDKISLGCPDRGCRSFHWRRLLPELPSDHWKELLQVHFVAFPQGQGMYACFACKILTSPTEIWSGLLQGCPSQPAILFLAYVINRLLQAGHTEICLVLDSLPGPLDTNITKVNSVGTVAQALQTNPAAHIYWRKTASGDLTHHSEAAIAASNAVLRLELDFWIDPVSNRHMAQSWLRKQWVSRWDNSSIYRQTKYWFPEPDSDKSATLLRKTRDEFGLR</sequence>
<dbReference type="AlphaFoldDB" id="A0A6S7LVU9"/>
<dbReference type="EMBL" id="CACRXK020045713">
    <property type="protein sequence ID" value="CAB4046093.1"/>
    <property type="molecule type" value="Genomic_DNA"/>
</dbReference>
<dbReference type="Proteomes" id="UP001152795">
    <property type="component" value="Unassembled WGS sequence"/>
</dbReference>
<reference evidence="1" key="1">
    <citation type="submission" date="2020-04" db="EMBL/GenBank/DDBJ databases">
        <authorList>
            <person name="Alioto T."/>
            <person name="Alioto T."/>
            <person name="Gomez Garrido J."/>
        </authorList>
    </citation>
    <scope>NUCLEOTIDE SEQUENCE</scope>
    <source>
        <strain evidence="1">A484AB</strain>
    </source>
</reference>
<feature type="non-terminal residue" evidence="1">
    <location>
        <position position="1"/>
    </location>
</feature>
<feature type="non-terminal residue" evidence="1">
    <location>
        <position position="257"/>
    </location>
</feature>
<evidence type="ECO:0000313" key="2">
    <source>
        <dbReference type="Proteomes" id="UP001152795"/>
    </source>
</evidence>
<evidence type="ECO:0000313" key="1">
    <source>
        <dbReference type="EMBL" id="CAB4046093.1"/>
    </source>
</evidence>
<proteinExistence type="predicted"/>
<accession>A0A6S7LVU9</accession>